<evidence type="ECO:0000259" key="1">
    <source>
        <dbReference type="PROSITE" id="PS50836"/>
    </source>
</evidence>
<dbReference type="PANTHER" id="PTHR46902:SF1">
    <property type="entry name" value="DOMON DOMAIN-CONTAINING PROTEIN FRRS1L"/>
    <property type="match status" value="1"/>
</dbReference>
<dbReference type="InterPro" id="IPR005018">
    <property type="entry name" value="DOMON_domain"/>
</dbReference>
<protein>
    <recommendedName>
        <fullName evidence="1">DOMON domain-containing protein</fullName>
    </recommendedName>
</protein>
<feature type="non-terminal residue" evidence="2">
    <location>
        <position position="190"/>
    </location>
</feature>
<comment type="caution">
    <text evidence="2">The sequence shown here is derived from an EMBL/GenBank/DDBJ whole genome shotgun (WGS) entry which is preliminary data.</text>
</comment>
<accession>A0AAN8FN51</accession>
<dbReference type="GO" id="GO:0099072">
    <property type="term" value="P:regulation of postsynaptic membrane neurotransmitter receptor levels"/>
    <property type="evidence" value="ECO:0007669"/>
    <property type="project" value="TreeGrafter"/>
</dbReference>
<evidence type="ECO:0000313" key="3">
    <source>
        <dbReference type="Proteomes" id="UP001331761"/>
    </source>
</evidence>
<dbReference type="PROSITE" id="PS50836">
    <property type="entry name" value="DOMON"/>
    <property type="match status" value="1"/>
</dbReference>
<reference evidence="2 3" key="1">
    <citation type="submission" date="2019-10" db="EMBL/GenBank/DDBJ databases">
        <title>Assembly and Annotation for the nematode Trichostrongylus colubriformis.</title>
        <authorList>
            <person name="Martin J."/>
        </authorList>
    </citation>
    <scope>NUCLEOTIDE SEQUENCE [LARGE SCALE GENOMIC DNA]</scope>
    <source>
        <strain evidence="2">G859</strain>
        <tissue evidence="2">Whole worm</tissue>
    </source>
</reference>
<organism evidence="2 3">
    <name type="scientific">Trichostrongylus colubriformis</name>
    <name type="common">Black scour worm</name>
    <dbReference type="NCBI Taxonomy" id="6319"/>
    <lineage>
        <taxon>Eukaryota</taxon>
        <taxon>Metazoa</taxon>
        <taxon>Ecdysozoa</taxon>
        <taxon>Nematoda</taxon>
        <taxon>Chromadorea</taxon>
        <taxon>Rhabditida</taxon>
        <taxon>Rhabditina</taxon>
        <taxon>Rhabditomorpha</taxon>
        <taxon>Strongyloidea</taxon>
        <taxon>Trichostrongylidae</taxon>
        <taxon>Trichostrongylus</taxon>
    </lineage>
</organism>
<dbReference type="Pfam" id="PF03351">
    <property type="entry name" value="DOMON"/>
    <property type="match status" value="1"/>
</dbReference>
<keyword evidence="3" id="KW-1185">Reference proteome</keyword>
<sequence>MRKVHLSSKRGKLSTCRKERAMCVSSIAFVAVSLLTPQAVLAIFDHSTCGKEKGCVAAPKGCEAANSCQFHFSYKPDGDHLEMELSGIPSHDDGYVAVGFSKNDKMWDDLIVYCARSEGKVKGGLAVTTKPIHTVDNTNIQTIKSAGEADGHLNCVIRQLKKVETNEDLKKYDLGESYHILFARGPYNET</sequence>
<evidence type="ECO:0000313" key="2">
    <source>
        <dbReference type="EMBL" id="KAK5973378.1"/>
    </source>
</evidence>
<dbReference type="PANTHER" id="PTHR46902">
    <property type="entry name" value="DOMON DOMAIN-CONTAINING PROTEIN FRRS1L"/>
    <property type="match status" value="1"/>
</dbReference>
<feature type="domain" description="DOMON" evidence="1">
    <location>
        <begin position="66"/>
        <end position="185"/>
    </location>
</feature>
<dbReference type="Proteomes" id="UP001331761">
    <property type="component" value="Unassembled WGS sequence"/>
</dbReference>
<name>A0AAN8FN51_TRICO</name>
<proteinExistence type="predicted"/>
<gene>
    <name evidence="2" type="ORF">GCK32_013156</name>
</gene>
<dbReference type="InterPro" id="IPR042789">
    <property type="entry name" value="FRRS1L"/>
</dbReference>
<dbReference type="EMBL" id="WIXE01015569">
    <property type="protein sequence ID" value="KAK5973378.1"/>
    <property type="molecule type" value="Genomic_DNA"/>
</dbReference>
<dbReference type="SMART" id="SM00664">
    <property type="entry name" value="DoH"/>
    <property type="match status" value="1"/>
</dbReference>
<dbReference type="AlphaFoldDB" id="A0AAN8FN51"/>
<dbReference type="GO" id="GO:1900449">
    <property type="term" value="P:regulation of glutamate receptor signaling pathway"/>
    <property type="evidence" value="ECO:0007669"/>
    <property type="project" value="InterPro"/>
</dbReference>